<gene>
    <name evidence="2" type="ORF">SAMN05877753_106158</name>
</gene>
<keyword evidence="1" id="KW-0812">Transmembrane</keyword>
<dbReference type="RefSeq" id="WP_097159319.1">
    <property type="nucleotide sequence ID" value="NZ_JBEPMQ010000005.1"/>
</dbReference>
<evidence type="ECO:0000313" key="2">
    <source>
        <dbReference type="EMBL" id="SNX72648.1"/>
    </source>
</evidence>
<keyword evidence="3" id="KW-1185">Reference proteome</keyword>
<evidence type="ECO:0000256" key="1">
    <source>
        <dbReference type="SAM" id="Phobius"/>
    </source>
</evidence>
<proteinExistence type="predicted"/>
<keyword evidence="1" id="KW-1133">Transmembrane helix</keyword>
<sequence>MQISQKFFRFTGIILIIGALLAATGHLLKPQPPTSGDGIEAFISQSMLSDTLLVIGVPIVILGLVGIFVRQSERLPTWGWIGYPAIGIGLIYADLIQPVIRLIAYPFVLADVSTEEEIYTAVTTIYDQDPFGFMFPVILLSMIGPILSAISFWKAKVFPVWLAIMMLLLLPIFLISPMVGFYNFPAYLYVVIGIYGVKLITDKSGLESSVPEQAIVVTK</sequence>
<feature type="transmembrane region" description="Helical" evidence="1">
    <location>
        <begin position="81"/>
        <end position="100"/>
    </location>
</feature>
<accession>A0A285CZZ9</accession>
<dbReference type="EMBL" id="OAOP01000006">
    <property type="protein sequence ID" value="SNX72648.1"/>
    <property type="molecule type" value="Genomic_DNA"/>
</dbReference>
<evidence type="ECO:0008006" key="4">
    <source>
        <dbReference type="Google" id="ProtNLM"/>
    </source>
</evidence>
<feature type="transmembrane region" description="Helical" evidence="1">
    <location>
        <begin position="48"/>
        <end position="69"/>
    </location>
</feature>
<dbReference type="AlphaFoldDB" id="A0A285CZZ9"/>
<dbReference type="Proteomes" id="UP000219546">
    <property type="component" value="Unassembled WGS sequence"/>
</dbReference>
<keyword evidence="1" id="KW-0472">Membrane</keyword>
<feature type="transmembrane region" description="Helical" evidence="1">
    <location>
        <begin position="7"/>
        <end position="28"/>
    </location>
</feature>
<dbReference type="OrthoDB" id="2851712at2"/>
<name>A0A285CZZ9_9BACI</name>
<evidence type="ECO:0000313" key="3">
    <source>
        <dbReference type="Proteomes" id="UP000219546"/>
    </source>
</evidence>
<reference evidence="2 3" key="1">
    <citation type="submission" date="2017-08" db="EMBL/GenBank/DDBJ databases">
        <authorList>
            <person name="de Groot N.N."/>
        </authorList>
    </citation>
    <scope>NUCLEOTIDE SEQUENCE [LARGE SCALE GENOMIC DNA]</scope>
    <source>
        <strain evidence="2 3">JC228</strain>
    </source>
</reference>
<organism evidence="2 3">
    <name type="scientific">Bacillus oleivorans</name>
    <dbReference type="NCBI Taxonomy" id="1448271"/>
    <lineage>
        <taxon>Bacteria</taxon>
        <taxon>Bacillati</taxon>
        <taxon>Bacillota</taxon>
        <taxon>Bacilli</taxon>
        <taxon>Bacillales</taxon>
        <taxon>Bacillaceae</taxon>
        <taxon>Bacillus</taxon>
    </lineage>
</organism>
<protein>
    <recommendedName>
        <fullName evidence="4">DUF4386 family protein</fullName>
    </recommendedName>
</protein>
<feature type="transmembrane region" description="Helical" evidence="1">
    <location>
        <begin position="133"/>
        <end position="153"/>
    </location>
</feature>
<feature type="transmembrane region" description="Helical" evidence="1">
    <location>
        <begin position="160"/>
        <end position="178"/>
    </location>
</feature>